<evidence type="ECO:0000313" key="11">
    <source>
        <dbReference type="EMBL" id="KAK3861310.1"/>
    </source>
</evidence>
<evidence type="ECO:0000256" key="3">
    <source>
        <dbReference type="ARBA" id="ARBA00020975"/>
    </source>
</evidence>
<dbReference type="Proteomes" id="UP001286313">
    <property type="component" value="Unassembled WGS sequence"/>
</dbReference>
<comment type="similarity">
    <text evidence="2">Belongs to the COG4 family.</text>
</comment>
<dbReference type="FunFam" id="1.10.287.1060:FF:000014">
    <property type="entry name" value="conserved oligomeric Golgi complex subunit 4"/>
    <property type="match status" value="1"/>
</dbReference>
<comment type="subcellular location">
    <subcellularLocation>
        <location evidence="1">Golgi apparatus membrane</location>
        <topology evidence="1">Peripheral membrane protein</topology>
    </subcellularLocation>
</comment>
<reference evidence="11" key="1">
    <citation type="submission" date="2023-10" db="EMBL/GenBank/DDBJ databases">
        <title>Genome assemblies of two species of porcelain crab, Petrolisthes cinctipes and Petrolisthes manimaculis (Anomura: Porcellanidae).</title>
        <authorList>
            <person name="Angst P."/>
        </authorList>
    </citation>
    <scope>NUCLEOTIDE SEQUENCE</scope>
    <source>
        <strain evidence="11">PB745_01</strain>
        <tissue evidence="11">Gill</tissue>
    </source>
</reference>
<gene>
    <name evidence="11" type="ORF">Pcinc_032690</name>
</gene>
<dbReference type="EMBL" id="JAWQEG010004510">
    <property type="protein sequence ID" value="KAK3861310.1"/>
    <property type="molecule type" value="Genomic_DNA"/>
</dbReference>
<dbReference type="Gene3D" id="1.10.287.1060">
    <property type="entry name" value="ESAT-6-like"/>
    <property type="match status" value="1"/>
</dbReference>
<dbReference type="AlphaFoldDB" id="A0AAE1K2Y7"/>
<evidence type="ECO:0000256" key="9">
    <source>
        <dbReference type="SAM" id="MobiDB-lite"/>
    </source>
</evidence>
<evidence type="ECO:0000256" key="8">
    <source>
        <dbReference type="ARBA" id="ARBA00031340"/>
    </source>
</evidence>
<feature type="compositionally biased region" description="Gly residues" evidence="9">
    <location>
        <begin position="318"/>
        <end position="332"/>
    </location>
</feature>
<keyword evidence="4" id="KW-0813">Transport</keyword>
<dbReference type="GO" id="GO:0015031">
    <property type="term" value="P:protein transport"/>
    <property type="evidence" value="ECO:0007669"/>
    <property type="project" value="UniProtKB-KW"/>
</dbReference>
<evidence type="ECO:0000256" key="2">
    <source>
        <dbReference type="ARBA" id="ARBA00009215"/>
    </source>
</evidence>
<evidence type="ECO:0000256" key="1">
    <source>
        <dbReference type="ARBA" id="ARBA00004395"/>
    </source>
</evidence>
<feature type="domain" description="COG4 transport protein middle alpha-helical bundle" evidence="10">
    <location>
        <begin position="165"/>
        <end position="488"/>
    </location>
</feature>
<dbReference type="Pfam" id="PF20663">
    <property type="entry name" value="COG4_N"/>
    <property type="match status" value="1"/>
</dbReference>
<dbReference type="Pfam" id="PF20662">
    <property type="entry name" value="COG4_C"/>
    <property type="match status" value="1"/>
</dbReference>
<dbReference type="GO" id="GO:0007030">
    <property type="term" value="P:Golgi organization"/>
    <property type="evidence" value="ECO:0007669"/>
    <property type="project" value="TreeGrafter"/>
</dbReference>
<evidence type="ECO:0000256" key="5">
    <source>
        <dbReference type="ARBA" id="ARBA00022927"/>
    </source>
</evidence>
<evidence type="ECO:0000256" key="7">
    <source>
        <dbReference type="ARBA" id="ARBA00023136"/>
    </source>
</evidence>
<keyword evidence="7" id="KW-0472">Membrane</keyword>
<protein>
    <recommendedName>
        <fullName evidence="3">Conserved oligomeric Golgi complex subunit 4</fullName>
    </recommendedName>
    <alternativeName>
        <fullName evidence="8">Component of oligomeric Golgi complex 4</fullName>
    </alternativeName>
</protein>
<accession>A0AAE1K2Y7</accession>
<comment type="caution">
    <text evidence="11">The sequence shown here is derived from an EMBL/GenBank/DDBJ whole genome shotgun (WGS) entry which is preliminary data.</text>
</comment>
<dbReference type="Gene3D" id="1.20.58.1970">
    <property type="match status" value="1"/>
</dbReference>
<dbReference type="GO" id="GO:0000139">
    <property type="term" value="C:Golgi membrane"/>
    <property type="evidence" value="ECO:0007669"/>
    <property type="project" value="UniProtKB-SubCell"/>
</dbReference>
<keyword evidence="6" id="KW-0333">Golgi apparatus</keyword>
<dbReference type="PANTHER" id="PTHR24016">
    <property type="entry name" value="CONSERVED OLIGOMERIC GOLGI COMPLEX SUBUNIT 4"/>
    <property type="match status" value="1"/>
</dbReference>
<evidence type="ECO:0000313" key="12">
    <source>
        <dbReference type="Proteomes" id="UP001286313"/>
    </source>
</evidence>
<evidence type="ECO:0000256" key="6">
    <source>
        <dbReference type="ARBA" id="ARBA00023034"/>
    </source>
</evidence>
<feature type="region of interest" description="Disordered" evidence="9">
    <location>
        <begin position="318"/>
        <end position="339"/>
    </location>
</feature>
<sequence>MDGPELVDPRKLTSLSDIKVAYDRLCEEEVVVGERLEWNVGNRHQLEAKLSQLARLAPTLQLVQADARQLHNTITFTHHLANNVSAKVRQLDLAKSLVVETQARVGDLLDLEGCSGGVATALAQEDYETAAAHIHRFLAMDETLLLHTTDSASRAESVETWFDRLRQAKTELSSLITHKFDEAVKKEDMASVDRFFKLFPLLNKHDEGLKKYTTYLCAKIQETTAQNLSSAQVLGPREKRSHVIWADTFALLFEGIARTIEVRQAIIETFYGPGRLAVVVEMLQRECDRQTARIGSEMRKHRRLDAIVASVRTALRSGSGGMSSRVGGGGVEGSRVEEPDPRDLDTLLGELTLVNARAELYLRFLRRRVTADFEASIPNREERERQEAVFESMLSRSQLVCDMAVVVGDYTVLEQFYLHQSFNKALAMDTIEDAANTSSLVDDAFYIVKKSVRRAIASSSVDGVCAMLNHAVTLIETQLAEGFKQTLRKGFPAQGYLDLNQAYTVLQSTLQAGKINPASADSDALRQTFLTALNNTETSIRHIKSLHATLEENINSVMVGLSPTAKAKLDSCLNDLKATTGKLALVAEFGMSQLRATAVKPRVKPWVDSFNTTSHDIKEEEFAAYEANDPFSQTLMVQMDGLLGSFVPLLTEENYRALVAVLVAEVAQQLEKAIFKATFNRLGGLQLDREVRAIVGYLSQVSEWGVRDQLTRLTQMATLLNLENIAEVSEYSTTTTWRLTPSEMRKVLQLRVDFKVDEIKRLKL</sequence>
<dbReference type="InterPro" id="IPR048684">
    <property type="entry name" value="COG4_C"/>
</dbReference>
<evidence type="ECO:0000256" key="4">
    <source>
        <dbReference type="ARBA" id="ARBA00022448"/>
    </source>
</evidence>
<proteinExistence type="inferred from homology"/>
<keyword evidence="12" id="KW-1185">Reference proteome</keyword>
<name>A0AAE1K2Y7_PETCI</name>
<dbReference type="InterPro" id="IPR048680">
    <property type="entry name" value="COG4_N"/>
</dbReference>
<evidence type="ECO:0000259" key="10">
    <source>
        <dbReference type="SMART" id="SM00762"/>
    </source>
</evidence>
<dbReference type="Pfam" id="PF08318">
    <property type="entry name" value="COG4_m"/>
    <property type="match status" value="1"/>
</dbReference>
<dbReference type="GO" id="GO:0017119">
    <property type="term" value="C:Golgi transport complex"/>
    <property type="evidence" value="ECO:0007669"/>
    <property type="project" value="TreeGrafter"/>
</dbReference>
<keyword evidence="5" id="KW-0653">Protein transport</keyword>
<dbReference type="PANTHER" id="PTHR24016:SF0">
    <property type="entry name" value="CONSERVED OLIGOMERIC GOLGI COMPLEX SUBUNIT 4"/>
    <property type="match status" value="1"/>
</dbReference>
<organism evidence="11 12">
    <name type="scientific">Petrolisthes cinctipes</name>
    <name type="common">Flat porcelain crab</name>
    <dbReference type="NCBI Taxonomy" id="88211"/>
    <lineage>
        <taxon>Eukaryota</taxon>
        <taxon>Metazoa</taxon>
        <taxon>Ecdysozoa</taxon>
        <taxon>Arthropoda</taxon>
        <taxon>Crustacea</taxon>
        <taxon>Multicrustacea</taxon>
        <taxon>Malacostraca</taxon>
        <taxon>Eumalacostraca</taxon>
        <taxon>Eucarida</taxon>
        <taxon>Decapoda</taxon>
        <taxon>Pleocyemata</taxon>
        <taxon>Anomura</taxon>
        <taxon>Galatheoidea</taxon>
        <taxon>Porcellanidae</taxon>
        <taxon>Petrolisthes</taxon>
    </lineage>
</organism>
<dbReference type="GO" id="GO:0006890">
    <property type="term" value="P:retrograde vesicle-mediated transport, Golgi to endoplasmic reticulum"/>
    <property type="evidence" value="ECO:0007669"/>
    <property type="project" value="TreeGrafter"/>
</dbReference>
<dbReference type="InterPro" id="IPR048682">
    <property type="entry name" value="COG4"/>
</dbReference>
<dbReference type="InterPro" id="IPR013167">
    <property type="entry name" value="COG4_M"/>
</dbReference>
<dbReference type="SMART" id="SM00762">
    <property type="entry name" value="Cog4"/>
    <property type="match status" value="1"/>
</dbReference>